<dbReference type="EMBL" id="FOGJ01000046">
    <property type="protein sequence ID" value="SES41823.1"/>
    <property type="molecule type" value="Genomic_DNA"/>
</dbReference>
<name>A0A1H9X852_BUTFI</name>
<feature type="transmembrane region" description="Helical" evidence="1">
    <location>
        <begin position="12"/>
        <end position="33"/>
    </location>
</feature>
<evidence type="ECO:0000313" key="2">
    <source>
        <dbReference type="EMBL" id="SES41823.1"/>
    </source>
</evidence>
<accession>A0A1H9X852</accession>
<sequence length="363" mass="42208">MTTKQKKNQKESRIIFGLFLVAAGVMAALLFRYGPNAGFSKENYVVSFWGDFLFDSPKDYAMNMIAGSTHEYNWDGEIDKTDKSTCLDDGNLFLFDAQTGMYGFADKNGNWLTTGRYDNCDFSHMDKGVIITEEYINYPDYIKHGLLDLNYNELLETKYKNIVFFDNYVYAEEYGRDNCGIFDYSGNAIVESVQSGILLYDDFIVAEIVPSEDRDYYTEGFYGVYDFNGKEIIEPKYDYIFTELGPERFIVRDYDNKYRLFDFEGNDILGECYEEIDCRFLDEEAEYQYIFIIKNEDGTFFICDKDGNKLTDTYEYMEKVKGSNVLFIVGVNGKYGVIDYLGNIYIDFVYDNLGTLKKENDIK</sequence>
<proteinExistence type="predicted"/>
<evidence type="ECO:0000313" key="3">
    <source>
        <dbReference type="Proteomes" id="UP000182584"/>
    </source>
</evidence>
<gene>
    <name evidence="2" type="ORF">SAMN04487884_14610</name>
</gene>
<dbReference type="AlphaFoldDB" id="A0A1H9X852"/>
<dbReference type="OrthoDB" id="1652041at2"/>
<keyword evidence="1" id="KW-0812">Transmembrane</keyword>
<dbReference type="RefSeq" id="WP_074758985.1">
    <property type="nucleotide sequence ID" value="NZ_FOGJ01000046.1"/>
</dbReference>
<evidence type="ECO:0000256" key="1">
    <source>
        <dbReference type="SAM" id="Phobius"/>
    </source>
</evidence>
<organism evidence="2 3">
    <name type="scientific">Butyrivibrio fibrisolvens</name>
    <dbReference type="NCBI Taxonomy" id="831"/>
    <lineage>
        <taxon>Bacteria</taxon>
        <taxon>Bacillati</taxon>
        <taxon>Bacillota</taxon>
        <taxon>Clostridia</taxon>
        <taxon>Lachnospirales</taxon>
        <taxon>Lachnospiraceae</taxon>
        <taxon>Butyrivibrio</taxon>
    </lineage>
</organism>
<protein>
    <submittedName>
        <fullName evidence="2">WG containing repeat-containing protein</fullName>
    </submittedName>
</protein>
<dbReference type="Proteomes" id="UP000182584">
    <property type="component" value="Unassembled WGS sequence"/>
</dbReference>
<keyword evidence="1" id="KW-1133">Transmembrane helix</keyword>
<dbReference type="Pfam" id="PF14903">
    <property type="entry name" value="WG_beta_rep"/>
    <property type="match status" value="2"/>
</dbReference>
<reference evidence="2 3" key="1">
    <citation type="submission" date="2016-10" db="EMBL/GenBank/DDBJ databases">
        <authorList>
            <person name="de Groot N.N."/>
        </authorList>
    </citation>
    <scope>NUCLEOTIDE SEQUENCE [LARGE SCALE GENOMIC DNA]</scope>
    <source>
        <strain evidence="2 3">AR40</strain>
    </source>
</reference>
<keyword evidence="1" id="KW-0472">Membrane</keyword>
<dbReference type="InterPro" id="IPR032774">
    <property type="entry name" value="WG_beta_rep"/>
</dbReference>